<dbReference type="InterPro" id="IPR001452">
    <property type="entry name" value="SH3_domain"/>
</dbReference>
<dbReference type="SUPFAM" id="SSF50729">
    <property type="entry name" value="PH domain-like"/>
    <property type="match status" value="1"/>
</dbReference>
<feature type="domain" description="Arf-GAP" evidence="11">
    <location>
        <begin position="425"/>
        <end position="545"/>
    </location>
</feature>
<dbReference type="Gene3D" id="1.10.220.150">
    <property type="entry name" value="Arf GTPase activating protein"/>
    <property type="match status" value="1"/>
</dbReference>
<reference evidence="12 13" key="1">
    <citation type="submission" date="2022-05" db="EMBL/GenBank/DDBJ databases">
        <authorList>
            <consortium name="Genoscope - CEA"/>
            <person name="William W."/>
        </authorList>
    </citation>
    <scope>NUCLEOTIDE SEQUENCE [LARGE SCALE GENOMIC DNA]</scope>
</reference>
<feature type="region of interest" description="Disordered" evidence="8">
    <location>
        <begin position="830"/>
        <end position="1077"/>
    </location>
</feature>
<keyword evidence="13" id="KW-1185">Reference proteome</keyword>
<accession>A0ABN8PS37</accession>
<keyword evidence="1 5" id="KW-0728">SH3 domain</keyword>
<dbReference type="Proteomes" id="UP001159427">
    <property type="component" value="Unassembled WGS sequence"/>
</dbReference>
<keyword evidence="2" id="KW-0479">Metal-binding</keyword>
<comment type="caution">
    <text evidence="12">The sequence shown here is derived from an EMBL/GenBank/DDBJ whole genome shotgun (WGS) entry which is preliminary data.</text>
</comment>
<dbReference type="InterPro" id="IPR037278">
    <property type="entry name" value="ARFGAP/RecO"/>
</dbReference>
<evidence type="ECO:0000313" key="13">
    <source>
        <dbReference type="Proteomes" id="UP001159427"/>
    </source>
</evidence>
<dbReference type="SUPFAM" id="SSF50044">
    <property type="entry name" value="SH3-domain"/>
    <property type="match status" value="1"/>
</dbReference>
<dbReference type="SMART" id="SM00326">
    <property type="entry name" value="SH3"/>
    <property type="match status" value="1"/>
</dbReference>
<dbReference type="PROSITE" id="PS50003">
    <property type="entry name" value="PH_DOMAIN"/>
    <property type="match status" value="1"/>
</dbReference>
<evidence type="ECO:0000259" key="11">
    <source>
        <dbReference type="PROSITE" id="PS50115"/>
    </source>
</evidence>
<evidence type="ECO:0000259" key="10">
    <source>
        <dbReference type="PROSITE" id="PS50003"/>
    </source>
</evidence>
<dbReference type="Pfam" id="PF16746">
    <property type="entry name" value="BAR_3"/>
    <property type="match status" value="1"/>
</dbReference>
<dbReference type="SMART" id="SM00233">
    <property type="entry name" value="PH"/>
    <property type="match status" value="1"/>
</dbReference>
<feature type="compositionally biased region" description="Polar residues" evidence="8">
    <location>
        <begin position="721"/>
        <end position="732"/>
    </location>
</feature>
<dbReference type="InterPro" id="IPR004148">
    <property type="entry name" value="BAR_dom"/>
</dbReference>
<evidence type="ECO:0000256" key="8">
    <source>
        <dbReference type="SAM" id="MobiDB-lite"/>
    </source>
</evidence>
<dbReference type="InterPro" id="IPR001849">
    <property type="entry name" value="PH_domain"/>
</dbReference>
<dbReference type="PROSITE" id="PS50115">
    <property type="entry name" value="ARFGAP"/>
    <property type="match status" value="1"/>
</dbReference>
<dbReference type="Gene3D" id="2.30.30.40">
    <property type="entry name" value="SH3 Domains"/>
    <property type="match status" value="1"/>
</dbReference>
<dbReference type="InterPro" id="IPR011993">
    <property type="entry name" value="PH-like_dom_sf"/>
</dbReference>
<evidence type="ECO:0000256" key="4">
    <source>
        <dbReference type="PROSITE-ProRule" id="PRU00023"/>
    </source>
</evidence>
<feature type="domain" description="SH3" evidence="9">
    <location>
        <begin position="1078"/>
        <end position="1154"/>
    </location>
</feature>
<dbReference type="PROSITE" id="PS50088">
    <property type="entry name" value="ANK_REPEAT"/>
    <property type="match status" value="2"/>
</dbReference>
<evidence type="ECO:0000256" key="7">
    <source>
        <dbReference type="SAM" id="Coils"/>
    </source>
</evidence>
<dbReference type="Gene3D" id="1.25.40.950">
    <property type="match status" value="1"/>
</dbReference>
<dbReference type="CDD" id="cd07604">
    <property type="entry name" value="BAR_ASAPs"/>
    <property type="match status" value="1"/>
</dbReference>
<keyword evidence="6" id="KW-0863">Zinc-finger</keyword>
<evidence type="ECO:0000256" key="5">
    <source>
        <dbReference type="PROSITE-ProRule" id="PRU00192"/>
    </source>
</evidence>
<dbReference type="SUPFAM" id="SSF103657">
    <property type="entry name" value="BAR/IMD domain-like"/>
    <property type="match status" value="1"/>
</dbReference>
<dbReference type="PANTHER" id="PTHR45854">
    <property type="entry name" value="ASAP FAMILY MEMBER"/>
    <property type="match status" value="1"/>
</dbReference>
<evidence type="ECO:0000256" key="1">
    <source>
        <dbReference type="ARBA" id="ARBA00022443"/>
    </source>
</evidence>
<dbReference type="Pfam" id="PF00018">
    <property type="entry name" value="SH3_1"/>
    <property type="match status" value="1"/>
</dbReference>
<dbReference type="Pfam" id="PF00169">
    <property type="entry name" value="PH"/>
    <property type="match status" value="1"/>
</dbReference>
<gene>
    <name evidence="12" type="ORF">PEVE_00044352</name>
</gene>
<dbReference type="Pfam" id="PF12796">
    <property type="entry name" value="Ank_2"/>
    <property type="match status" value="1"/>
</dbReference>
<dbReference type="PANTHER" id="PTHR45854:SF3">
    <property type="entry name" value="ARFGAP WITH SH3 DOMAIN, ANK REPEAT AND PH DOMAIN-CONTAINING PROTEIN"/>
    <property type="match status" value="1"/>
</dbReference>
<feature type="region of interest" description="Disordered" evidence="8">
    <location>
        <begin position="716"/>
        <end position="745"/>
    </location>
</feature>
<dbReference type="InterPro" id="IPR036028">
    <property type="entry name" value="SH3-like_dom_sf"/>
</dbReference>
<dbReference type="InterPro" id="IPR038508">
    <property type="entry name" value="ArfGAP_dom_sf"/>
</dbReference>
<dbReference type="InterPro" id="IPR002110">
    <property type="entry name" value="Ankyrin_rpt"/>
</dbReference>
<protein>
    <submittedName>
        <fullName evidence="12">Uncharacterized protein</fullName>
    </submittedName>
</protein>
<dbReference type="Gene3D" id="1.25.40.20">
    <property type="entry name" value="Ankyrin repeat-containing domain"/>
    <property type="match status" value="1"/>
</dbReference>
<feature type="compositionally biased region" description="Basic and acidic residues" evidence="8">
    <location>
        <begin position="960"/>
        <end position="977"/>
    </location>
</feature>
<feature type="compositionally biased region" description="Polar residues" evidence="8">
    <location>
        <begin position="1025"/>
        <end position="1046"/>
    </location>
</feature>
<dbReference type="PROSITE" id="PS50297">
    <property type="entry name" value="ANK_REP_REGION"/>
    <property type="match status" value="1"/>
</dbReference>
<evidence type="ECO:0000256" key="6">
    <source>
        <dbReference type="PROSITE-ProRule" id="PRU00288"/>
    </source>
</evidence>
<dbReference type="PROSITE" id="PS50002">
    <property type="entry name" value="SH3"/>
    <property type="match status" value="1"/>
</dbReference>
<evidence type="ECO:0000259" key="9">
    <source>
        <dbReference type="PROSITE" id="PS50002"/>
    </source>
</evidence>
<keyword evidence="3" id="KW-0862">Zinc</keyword>
<dbReference type="Gene3D" id="2.30.29.30">
    <property type="entry name" value="Pleckstrin-homology domain (PH domain)/Phosphotyrosine-binding domain (PTB)"/>
    <property type="match status" value="1"/>
</dbReference>
<keyword evidence="4" id="KW-0040">ANK repeat</keyword>
<dbReference type="SMART" id="SM00105">
    <property type="entry name" value="ArfGap"/>
    <property type="match status" value="1"/>
</dbReference>
<evidence type="ECO:0000256" key="2">
    <source>
        <dbReference type="ARBA" id="ARBA00022723"/>
    </source>
</evidence>
<dbReference type="PRINTS" id="PR00405">
    <property type="entry name" value="REVINTRACTNG"/>
</dbReference>
<dbReference type="SUPFAM" id="SSF48403">
    <property type="entry name" value="Ankyrin repeat"/>
    <property type="match status" value="1"/>
</dbReference>
<dbReference type="SMART" id="SM00248">
    <property type="entry name" value="ANK"/>
    <property type="match status" value="3"/>
</dbReference>
<dbReference type="Pfam" id="PF01412">
    <property type="entry name" value="ArfGap"/>
    <property type="match status" value="1"/>
</dbReference>
<feature type="repeat" description="ANK" evidence="4">
    <location>
        <begin position="619"/>
        <end position="643"/>
    </location>
</feature>
<feature type="coiled-coil region" evidence="7">
    <location>
        <begin position="151"/>
        <end position="178"/>
    </location>
</feature>
<dbReference type="SUPFAM" id="SSF57863">
    <property type="entry name" value="ArfGap/RecO-like zinc finger"/>
    <property type="match status" value="1"/>
</dbReference>
<keyword evidence="7" id="KW-0175">Coiled coil</keyword>
<evidence type="ECO:0000256" key="3">
    <source>
        <dbReference type="ARBA" id="ARBA00022833"/>
    </source>
</evidence>
<organism evidence="12 13">
    <name type="scientific">Porites evermanni</name>
    <dbReference type="NCBI Taxonomy" id="104178"/>
    <lineage>
        <taxon>Eukaryota</taxon>
        <taxon>Metazoa</taxon>
        <taxon>Cnidaria</taxon>
        <taxon>Anthozoa</taxon>
        <taxon>Hexacorallia</taxon>
        <taxon>Scleractinia</taxon>
        <taxon>Fungiina</taxon>
        <taxon>Poritidae</taxon>
        <taxon>Porites</taxon>
    </lineage>
</organism>
<dbReference type="Gene3D" id="1.20.1270.60">
    <property type="entry name" value="Arfaptin homology (AH) domain/BAR domain"/>
    <property type="match status" value="1"/>
</dbReference>
<feature type="region of interest" description="Disordered" evidence="8">
    <location>
        <begin position="273"/>
        <end position="303"/>
    </location>
</feature>
<feature type="compositionally biased region" description="Basic and acidic residues" evidence="8">
    <location>
        <begin position="273"/>
        <end position="285"/>
    </location>
</feature>
<dbReference type="InterPro" id="IPR001164">
    <property type="entry name" value="ArfGAP_dom"/>
</dbReference>
<sequence>MPEKISVRSFLDEAREDVSSPTTSNFISTMSLCRNTVGSLEESLDEDYNILNKLKKSSKAVHASGLNYSTSQLSLAESLEKLGSSSLSKEADTGIGTAFFKFSVTFKELDSIMKILFTNYYNMILIPLDTLLKGDLKDVKGELRKPFDKAWKDYEAKVAKIEKEKKKMAQEAGCLRTEVTGGEMAEETEKERRYFQLQMCEFLMKVNEIKIKKGVDLAQHLVDFYDAQVTYFQRSSEVLENMRGYLGDLAANLQQLRAQQDEERKELIELRNEIKSQLQPEKDSSQSKAGYSLHGQQGDKMHGNEKAGFLLKRSEGFRKVWQKRYCIAKEGMFTLAHSPSSRPTQTLNLLVCQVKEEDGKKHTFNIVSHNRTYLFQADNEADLEAWVHVLNNSRTEALEKAFGDSDKAESEENCSVVSNLKELRQSIVSQVRRLPGNDTCADCSGKDPTWLATNLGVLLCIECSGIHRDMGVHISRIRSIELDKLGTVELLQAKAVGNGGFNEIMEATLDYNEKPTSSSNMDERKEFIRAKYIQHKYAIKSGDNEEKILQELHQAVKSKDILAVLQAFAEGVELCTRLPGHPKNATALHVAVEQEDLTSLHIVDFLAQNCNNVNVEDEDGNTALHVASLSSKTECMRVLIRAGGTESLGVENKEGKTPMDIAKGTGHAESIELLKQSASDKLGHCENVKIDWGLNEADGIYDNPLDLMDIKPEFSDEETLNDSNTEPKVQSSPPTPPRHRRHLPTRPVSQMILPGTGFLKGIPGHPGMSPLVSGLSLDTPSKDKLSGGSPLVRRRAPVPPSGETVAVNVRASMFVPSTNPESAFNSMASTFGHGPKTKTADDAGDLSDSPPPVPPVRCSSVSRERDKRFGVDIPLPPLPAKPKFDDTGSAVKASPPELRTRPSPEVVSRRAPPIPPAPKRIGDTKPAAPPLPMHRRSKSEGRSPFGEEIASGPGSVLKLPVEKKLSDPADAEGRDVTDNLPLPPPRPIKHGSVRVTSSPSLVAKEDLTPRFATLPRPPPPRRSGSELSSKTPFLVNTESENSNQGQIPAEEKESVTVPESPIPDLPPRSHRTVSTPSGLPQRVQALYDCEADNDDELTFMEGDIILVKGEGEDAEWWIILCFLRSWGRLKGIQEKQEFFQQALSGFSPIDVYKA</sequence>
<dbReference type="CDD" id="cd08834">
    <property type="entry name" value="ArfGap_ASAP"/>
    <property type="match status" value="1"/>
</dbReference>
<feature type="region of interest" description="Disordered" evidence="8">
    <location>
        <begin position="777"/>
        <end position="800"/>
    </location>
</feature>
<dbReference type="EMBL" id="CALNXI010000936">
    <property type="protein sequence ID" value="CAH3147707.1"/>
    <property type="molecule type" value="Genomic_DNA"/>
</dbReference>
<evidence type="ECO:0000313" key="12">
    <source>
        <dbReference type="EMBL" id="CAH3147707.1"/>
    </source>
</evidence>
<dbReference type="InterPro" id="IPR036770">
    <property type="entry name" value="Ankyrin_rpt-contain_sf"/>
</dbReference>
<dbReference type="InterPro" id="IPR043593">
    <property type="entry name" value="ASAP"/>
</dbReference>
<dbReference type="InterPro" id="IPR027267">
    <property type="entry name" value="AH/BAR_dom_sf"/>
</dbReference>
<name>A0ABN8PS37_9CNID</name>
<feature type="domain" description="PH" evidence="10">
    <location>
        <begin position="303"/>
        <end position="395"/>
    </location>
</feature>
<feature type="repeat" description="ANK" evidence="4">
    <location>
        <begin position="583"/>
        <end position="618"/>
    </location>
</feature>
<proteinExistence type="predicted"/>